<dbReference type="GeneID" id="111124436"/>
<dbReference type="InterPro" id="IPR011335">
    <property type="entry name" value="Restrct_endonuc-II-like"/>
</dbReference>
<dbReference type="InterPro" id="IPR011604">
    <property type="entry name" value="PDDEXK-like_dom_sf"/>
</dbReference>
<gene>
    <name evidence="5" type="primary">LOC111124436</name>
</gene>
<protein>
    <submittedName>
        <fullName evidence="5">Uncharacterized protein LOC111124436</fullName>
    </submittedName>
</protein>
<dbReference type="Gene3D" id="3.90.320.10">
    <property type="match status" value="1"/>
</dbReference>
<keyword evidence="1" id="KW-0862">Zinc</keyword>
<dbReference type="InterPro" id="IPR036361">
    <property type="entry name" value="SAP_dom_sf"/>
</dbReference>
<reference evidence="5" key="1">
    <citation type="submission" date="2025-08" db="UniProtKB">
        <authorList>
            <consortium name="RefSeq"/>
        </authorList>
    </citation>
    <scope>IDENTIFICATION</scope>
    <source>
        <tissue evidence="5">Whole sample</tissue>
    </source>
</reference>
<evidence type="ECO:0000256" key="1">
    <source>
        <dbReference type="PROSITE-ProRule" id="PRU00325"/>
    </source>
</evidence>
<proteinExistence type="predicted"/>
<dbReference type="PANTHER" id="PTHR46609:SF8">
    <property type="entry name" value="YQAJ VIRAL RECOMBINASE DOMAIN-CONTAINING PROTEIN"/>
    <property type="match status" value="1"/>
</dbReference>
<accession>A0A8B8D806</accession>
<name>A0A8B8D806_CRAVI</name>
<sequence length="527" mass="60249">MDAPTLQSNSAGNSRYWKWTVPKLKNELVVRGAVTTGRKADLIDRLLAYDRNHNFQPPPTIIPDPLAVQWPVNGYKQLIPDHRQAFSSISKEQIEGYFLYRLAGDRQVNGDIKALEKGKSMFDGRKILACSLLSQDDDVYLSGIVGAAMKKQVCYNFRLKIEKLSGNPVNSHCECPAGKGPNATCKHIAAVLLMLESFSQTGEIHVKNSCTQDLQTFHKPRSRYNGAPVTIEHLPMKRKQVGMLEDPRPEKFRKMEGYTDLVRNVMINYCAYSSHDLALRYIFPQADLQTAQHDHEYLALPFAEYWIDQTLHVTEEKAKEVERLTRGQANNKRWFLERQWRITASKFGEVSKITPRRQISKLCQSIACPKALNNPAVHHGKMYEQKAIKQLEERYQVKSQKCGLFVSLDRPYLGASPDAIIGDDAIVEVKCPYAGRDLPISPGPKFKFLEFDNSENICLKKSSVYYDQIQGQLFLSNRKFCYFVVFTFKDVFVQKIDIDREYVTGCLLPKLGTFYVKHFRPFVASLL</sequence>
<dbReference type="Gene3D" id="1.10.720.30">
    <property type="entry name" value="SAP domain"/>
    <property type="match status" value="1"/>
</dbReference>
<dbReference type="OrthoDB" id="6150801at2759"/>
<organism evidence="4 5">
    <name type="scientific">Crassostrea virginica</name>
    <name type="common">Eastern oyster</name>
    <dbReference type="NCBI Taxonomy" id="6565"/>
    <lineage>
        <taxon>Eukaryota</taxon>
        <taxon>Metazoa</taxon>
        <taxon>Spiralia</taxon>
        <taxon>Lophotrochozoa</taxon>
        <taxon>Mollusca</taxon>
        <taxon>Bivalvia</taxon>
        <taxon>Autobranchia</taxon>
        <taxon>Pteriomorphia</taxon>
        <taxon>Ostreida</taxon>
        <taxon>Ostreoidea</taxon>
        <taxon>Ostreidae</taxon>
        <taxon>Crassostrea</taxon>
    </lineage>
</organism>
<dbReference type="PANTHER" id="PTHR46609">
    <property type="entry name" value="EXONUCLEASE, PHAGE-TYPE/RECB, C-TERMINAL DOMAIN-CONTAINING PROTEIN"/>
    <property type="match status" value="1"/>
</dbReference>
<dbReference type="InterPro" id="IPR007527">
    <property type="entry name" value="Znf_SWIM"/>
</dbReference>
<dbReference type="Proteomes" id="UP000694844">
    <property type="component" value="Chromosome 3"/>
</dbReference>
<evidence type="ECO:0000259" key="2">
    <source>
        <dbReference type="PROSITE" id="PS50800"/>
    </source>
</evidence>
<feature type="domain" description="SAP" evidence="2">
    <location>
        <begin position="16"/>
        <end position="50"/>
    </location>
</feature>
<dbReference type="InterPro" id="IPR051703">
    <property type="entry name" value="NF-kappa-B_Signaling_Reg"/>
</dbReference>
<dbReference type="SUPFAM" id="SSF52980">
    <property type="entry name" value="Restriction endonuclease-like"/>
    <property type="match status" value="1"/>
</dbReference>
<dbReference type="GO" id="GO:0008270">
    <property type="term" value="F:zinc ion binding"/>
    <property type="evidence" value="ECO:0007669"/>
    <property type="project" value="UniProtKB-KW"/>
</dbReference>
<evidence type="ECO:0000313" key="4">
    <source>
        <dbReference type="Proteomes" id="UP000694844"/>
    </source>
</evidence>
<keyword evidence="1" id="KW-0863">Zinc-finger</keyword>
<dbReference type="RefSeq" id="XP_022322996.1">
    <property type="nucleotide sequence ID" value="XM_022467288.1"/>
</dbReference>
<dbReference type="InterPro" id="IPR003034">
    <property type="entry name" value="SAP_dom"/>
</dbReference>
<evidence type="ECO:0000313" key="5">
    <source>
        <dbReference type="RefSeq" id="XP_022322996.1"/>
    </source>
</evidence>
<dbReference type="AlphaFoldDB" id="A0A8B8D806"/>
<dbReference type="PROSITE" id="PS50966">
    <property type="entry name" value="ZF_SWIM"/>
    <property type="match status" value="1"/>
</dbReference>
<keyword evidence="1" id="KW-0479">Metal-binding</keyword>
<dbReference type="GO" id="GO:0006281">
    <property type="term" value="P:DNA repair"/>
    <property type="evidence" value="ECO:0007669"/>
    <property type="project" value="UniProtKB-ARBA"/>
</dbReference>
<feature type="domain" description="SWIM-type" evidence="3">
    <location>
        <begin position="157"/>
        <end position="196"/>
    </location>
</feature>
<dbReference type="CDD" id="cd22343">
    <property type="entry name" value="PDDEXK_lambda_exonuclease-like"/>
    <property type="match status" value="1"/>
</dbReference>
<dbReference type="Pfam" id="PF09588">
    <property type="entry name" value="YqaJ"/>
    <property type="match status" value="1"/>
</dbReference>
<dbReference type="KEGG" id="cvn:111124436"/>
<dbReference type="SMART" id="SM00513">
    <property type="entry name" value="SAP"/>
    <property type="match status" value="1"/>
</dbReference>
<evidence type="ECO:0000259" key="3">
    <source>
        <dbReference type="PROSITE" id="PS50966"/>
    </source>
</evidence>
<dbReference type="Pfam" id="PF02037">
    <property type="entry name" value="SAP"/>
    <property type="match status" value="1"/>
</dbReference>
<dbReference type="SUPFAM" id="SSF68906">
    <property type="entry name" value="SAP domain"/>
    <property type="match status" value="1"/>
</dbReference>
<dbReference type="PROSITE" id="PS50800">
    <property type="entry name" value="SAP"/>
    <property type="match status" value="1"/>
</dbReference>
<keyword evidence="4" id="KW-1185">Reference proteome</keyword>
<dbReference type="InterPro" id="IPR019080">
    <property type="entry name" value="YqaJ_viral_recombinase"/>
</dbReference>